<reference evidence="2" key="2">
    <citation type="submission" date="2017-05" db="EMBL/GenBank/DDBJ databases">
        <authorList>
            <consortium name="The Broad Institute Genomics Platform"/>
            <consortium name="The Broad Institute Genomic Center for Infectious Diseases"/>
            <person name="Earl A."/>
            <person name="Manson A."/>
            <person name="Schwartman J."/>
            <person name="Gilmore M."/>
            <person name="Abouelleil A."/>
            <person name="Cao P."/>
            <person name="Chapman S."/>
            <person name="Cusick C."/>
            <person name="Shea T."/>
            <person name="Young S."/>
            <person name="Neafsey D."/>
            <person name="Nusbaum C."/>
            <person name="Birren B."/>
        </authorList>
    </citation>
    <scope>NUCLEOTIDE SEQUENCE</scope>
    <source>
        <strain evidence="2">9E7_DIV0242</strain>
    </source>
</reference>
<dbReference type="RefSeq" id="WP_086348570.1">
    <property type="nucleotide sequence ID" value="NZ_CP147247.1"/>
</dbReference>
<accession>A0A242K835</accession>
<evidence type="ECO:0000313" key="3">
    <source>
        <dbReference type="Proteomes" id="UP000195141"/>
    </source>
</evidence>
<organism evidence="1">
    <name type="scientific">Candidatus Enterococcus clewellii</name>
    <dbReference type="NCBI Taxonomy" id="1834193"/>
    <lineage>
        <taxon>Bacteria</taxon>
        <taxon>Bacillati</taxon>
        <taxon>Bacillota</taxon>
        <taxon>Bacilli</taxon>
        <taxon>Lactobacillales</taxon>
        <taxon>Enterococcaceae</taxon>
        <taxon>Enterococcus</taxon>
    </lineage>
</organism>
<dbReference type="Proteomes" id="UP000195141">
    <property type="component" value="Chromosome"/>
</dbReference>
<dbReference type="AlphaFoldDB" id="A0A242K835"/>
<sequence>MIRMNMEKEVFKEVIENREDLLTLIKKEQTKLPMIPYETLEMIQEANGEKLPLLRLFNCLEEQPSMAETSEKLDFRLIIIFEEVSYVKQASEKKIFLGNIACGNQLARNAHYIILLKNSPIQKDNFLAKISSILDEEMIEYKKETIDIPLLAVPPPWEVEQVIKTNLTITEKI</sequence>
<keyword evidence="3" id="KW-1185">Reference proteome</keyword>
<evidence type="ECO:0000313" key="1">
    <source>
        <dbReference type="EMBL" id="OTP17335.1"/>
    </source>
</evidence>
<evidence type="ECO:0000313" key="2">
    <source>
        <dbReference type="EMBL" id="WYJ90944.1"/>
    </source>
</evidence>
<name>A0A242K835_9ENTE</name>
<proteinExistence type="predicted"/>
<reference evidence="1" key="1">
    <citation type="submission" date="2017-05" db="EMBL/GenBank/DDBJ databases">
        <title>The Genome Sequence of Enterococcus sp. 9E7_DIV0242.</title>
        <authorList>
            <consortium name="The Broad Institute Genomics Platform"/>
            <consortium name="The Broad Institute Genomic Center for Infectious Diseases"/>
            <person name="Earl A."/>
            <person name="Manson A."/>
            <person name="Schwartman J."/>
            <person name="Gilmore M."/>
            <person name="Abouelleil A."/>
            <person name="Cao P."/>
            <person name="Chapman S."/>
            <person name="Cusick C."/>
            <person name="Shea T."/>
            <person name="Young S."/>
            <person name="Neafsey D."/>
            <person name="Nusbaum C."/>
            <person name="Birren B."/>
        </authorList>
    </citation>
    <scope>NUCLEOTIDE SEQUENCE [LARGE SCALE GENOMIC DNA]</scope>
    <source>
        <strain evidence="1">9E7_DIV0242</strain>
    </source>
</reference>
<dbReference type="EMBL" id="NGMM01000002">
    <property type="protein sequence ID" value="OTP17335.1"/>
    <property type="molecule type" value="Genomic_DNA"/>
</dbReference>
<dbReference type="OrthoDB" id="2194673at2"/>
<protein>
    <submittedName>
        <fullName evidence="1">Uncharacterized protein</fullName>
    </submittedName>
</protein>
<gene>
    <name evidence="1" type="ORF">A5888_001473</name>
    <name evidence="2" type="ORF">A5888_002712</name>
</gene>
<reference evidence="2" key="3">
    <citation type="submission" date="2024-03" db="EMBL/GenBank/DDBJ databases">
        <title>The Genome Sequence of Enterococcus sp. DIV0242b.</title>
        <authorList>
            <consortium name="The Broad Institute Genomics Platform"/>
            <consortium name="The Broad Institute Microbial Omics Core"/>
            <consortium name="The Broad Institute Genomic Center for Infectious Diseases"/>
            <person name="Earl A."/>
            <person name="Manson A."/>
            <person name="Gilmore M."/>
            <person name="Schwartman J."/>
            <person name="Shea T."/>
            <person name="Abouelleil A."/>
            <person name="Cao P."/>
            <person name="Chapman S."/>
            <person name="Cusick C."/>
            <person name="Young S."/>
            <person name="Neafsey D."/>
            <person name="Nusbaum C."/>
            <person name="Birren B."/>
        </authorList>
    </citation>
    <scope>NUCLEOTIDE SEQUENCE</scope>
    <source>
        <strain evidence="2">9E7_DIV0242</strain>
    </source>
</reference>
<dbReference type="EMBL" id="CP147247">
    <property type="protein sequence ID" value="WYJ90944.1"/>
    <property type="molecule type" value="Genomic_DNA"/>
</dbReference>